<feature type="region of interest" description="Disordered" evidence="1">
    <location>
        <begin position="1"/>
        <end position="88"/>
    </location>
</feature>
<keyword evidence="2" id="KW-0472">Membrane</keyword>
<evidence type="ECO:0000313" key="4">
    <source>
        <dbReference type="Proteomes" id="UP000012138"/>
    </source>
</evidence>
<protein>
    <submittedName>
        <fullName evidence="3">Uncharacterized protein</fullName>
    </submittedName>
</protein>
<reference evidence="3 4" key="1">
    <citation type="submission" date="2013-01" db="EMBL/GenBank/DDBJ databases">
        <authorList>
            <person name="Harkins D.M."/>
            <person name="Durkin A.S."/>
            <person name="Brinkac L.M."/>
            <person name="Haft D.H."/>
            <person name="Selengut J.D."/>
            <person name="Sanka R."/>
            <person name="DePew J."/>
            <person name="Purushe J."/>
            <person name="Whelen A.C."/>
            <person name="Vinetz J.M."/>
            <person name="Sutton G.G."/>
            <person name="Nierman W.C."/>
            <person name="Fouts D.E."/>
        </authorList>
    </citation>
    <scope>NUCLEOTIDE SEQUENCE [LARGE SCALE GENOMIC DNA]</scope>
    <source>
        <strain evidence="3 4">2001034031</strain>
    </source>
</reference>
<feature type="compositionally biased region" description="Basic and acidic residues" evidence="1">
    <location>
        <begin position="66"/>
        <end position="81"/>
    </location>
</feature>
<evidence type="ECO:0000256" key="2">
    <source>
        <dbReference type="SAM" id="Phobius"/>
    </source>
</evidence>
<proteinExistence type="predicted"/>
<accession>M6Y4Q1</accession>
<gene>
    <name evidence="3" type="ORF">LEP1GSC024_4827</name>
</gene>
<name>M6Y4Q1_9LEPT</name>
<comment type="caution">
    <text evidence="3">The sequence shown here is derived from an EMBL/GenBank/DDBJ whole genome shotgun (WGS) entry which is preliminary data.</text>
</comment>
<dbReference type="EMBL" id="AKXB02000121">
    <property type="protein sequence ID" value="EMO88680.1"/>
    <property type="molecule type" value="Genomic_DNA"/>
</dbReference>
<evidence type="ECO:0000313" key="3">
    <source>
        <dbReference type="EMBL" id="EMO88680.1"/>
    </source>
</evidence>
<organism evidence="3 4">
    <name type="scientific">Leptospira noguchii str. 2001034031</name>
    <dbReference type="NCBI Taxonomy" id="1193053"/>
    <lineage>
        <taxon>Bacteria</taxon>
        <taxon>Pseudomonadati</taxon>
        <taxon>Spirochaetota</taxon>
        <taxon>Spirochaetia</taxon>
        <taxon>Leptospirales</taxon>
        <taxon>Leptospiraceae</taxon>
        <taxon>Leptospira</taxon>
    </lineage>
</organism>
<feature type="transmembrane region" description="Helical" evidence="2">
    <location>
        <begin position="129"/>
        <end position="146"/>
    </location>
</feature>
<dbReference type="Proteomes" id="UP000012138">
    <property type="component" value="Unassembled WGS sequence"/>
</dbReference>
<keyword evidence="2" id="KW-0812">Transmembrane</keyword>
<evidence type="ECO:0000256" key="1">
    <source>
        <dbReference type="SAM" id="MobiDB-lite"/>
    </source>
</evidence>
<sequence length="258" mass="30292">MAKKDLLKQAAGAHVRKTLGGEAKEEQTNQKKVPTSETWKEDSSVETSLKKETLKEKSENQTITKNEIDSKFKTHNQETKESPSIQNSFSAREEKYLPKKNLLHRISSVMRLEDYTKPESPEREGSSRFLKIVGVILLVMAIWFFWPAKHEIYMDIDKMTPEKVSGMSSQKEYHFSHGQDFFIYYKKGWSTPKKVRLTIYRTDGGKEEFSIQEKDFRKNFEKFQTYYDDTFFDQQGSYEVEIRDEDGELLVSKKFTID</sequence>
<dbReference type="RefSeq" id="WP_004446617.1">
    <property type="nucleotide sequence ID" value="NZ_AKXB02000121.1"/>
</dbReference>
<dbReference type="AlphaFoldDB" id="M6Y4Q1"/>
<feature type="compositionally biased region" description="Basic and acidic residues" evidence="1">
    <location>
        <begin position="38"/>
        <end position="59"/>
    </location>
</feature>
<keyword evidence="2" id="KW-1133">Transmembrane helix</keyword>